<dbReference type="OrthoDB" id="10351579at2759"/>
<name>A0A086PS35_TOXGO</name>
<feature type="region of interest" description="Disordered" evidence="1">
    <location>
        <begin position="1"/>
        <end position="30"/>
    </location>
</feature>
<feature type="compositionally biased region" description="Basic and acidic residues" evidence="1">
    <location>
        <begin position="692"/>
        <end position="715"/>
    </location>
</feature>
<sequence length="1048" mass="115180">MTGLHPPPQAVFSQPRHEAASFPPSVSSSFPSSLSYPGSSFSFEEISFPCWVVSDGVFRPFGAEKRASPGRWETDGESESDCEVAPALCSSPRDTEIDVALSDPRCLFQILRQRARIPYSLLSRLTRPLALCFSCSSPVIPSFPLHAREREDHERAQAHVHTETRQGKSALYLSETRLPRSGEGGEEGRSVSTFFQTNRRTIALSVSPKELQRMQLLLLSLYESPSNRRPFGVSSSRAARGDVRRHLAALIASRAEKSRPSILALFDQKCRNGLSVDAELLVDVHRNCVFVSSSPVCLARTLRTRARSIHAAFLVLNGPPTSCRFSLGGSESQDVNRTPGEGETVVAVLQEENRHAPHGVLEFFPCQMQRSPDTAAETLGKRLTLPVPYFPKTFWGVYTPQGECGAVVLAERPQDGRHRNAHIFPHRLSFPASSSSSFVAFSVTSPAGHFEPRPLLFTCCRCCVMSLSGEKASPRGQDAEQHRVSGVRCKQSLAVAWPRESRRVSSCPTEEKIEGECEDMEEEAEGERFDSAGRSEEDRECNFSQRVSEMRCENLQRADEKCDDGWLSFLNLPPTGHWNSPPTQAPSPSLQVLWVCERPGFSLCLAYAVETRRCVVCLLFGRDSGAIRGGHWALQRAAGVGDCRPSPARPHATSPFHEQLEMRLVFSSPALQALQLLSFCLPGDDPAPEGDGSPRRRETPAHASERNQEGERDTPRGLLPTFLSAPPPQLLLLPTVSVRRTSRGHKREKKGESRCRTREGQLDRETRQRGEEAWRPANGTRSLLPRSLPQTHGERRRVTHSGQERLRLALLDERTDTLVLVPLPSPSSFPSDSSAVPRTSPSFHLDSRDTERIADVVGFVALAPDQAGLVEDGTPSHYVFRLLHILRQSSPEKRSLRLCFALPPPSPASSLRCSLALPGASALPSYLLVLHRGGLLALYAGASLLALLRLPSSFSLSAAPPPPGQRGRQDGMRTAPRAGSAFRTARAASGDWKEGTSETEKRPTKETPCAALPLALSNAVGNRFNLTVVRRKAQKPFASKQRAPGPYA</sequence>
<feature type="compositionally biased region" description="Basic and acidic residues" evidence="1">
    <location>
        <begin position="526"/>
        <end position="536"/>
    </location>
</feature>
<feature type="compositionally biased region" description="Acidic residues" evidence="1">
    <location>
        <begin position="516"/>
        <end position="525"/>
    </location>
</feature>
<reference evidence="2 3" key="1">
    <citation type="submission" date="2014-04" db="EMBL/GenBank/DDBJ databases">
        <authorList>
            <person name="Sibley D."/>
            <person name="Venepally P."/>
            <person name="Karamycheva S."/>
            <person name="Hadjithomas M."/>
            <person name="Khan A."/>
            <person name="Brunk B."/>
            <person name="Roos D."/>
            <person name="Caler E."/>
            <person name="Lorenzi H."/>
        </authorList>
    </citation>
    <scope>NUCLEOTIDE SEQUENCE [LARGE SCALE GENOMIC DNA]</scope>
    <source>
        <strain evidence="2 3">MAS</strain>
    </source>
</reference>
<evidence type="ECO:0000313" key="2">
    <source>
        <dbReference type="EMBL" id="KFH03167.1"/>
    </source>
</evidence>
<dbReference type="EMBL" id="AEXC02002704">
    <property type="protein sequence ID" value="KFH03167.1"/>
    <property type="molecule type" value="Genomic_DNA"/>
</dbReference>
<protein>
    <submittedName>
        <fullName evidence="2">Uncharacterized protein</fullName>
    </submittedName>
</protein>
<feature type="region of interest" description="Disordered" evidence="1">
    <location>
        <begin position="682"/>
        <end position="801"/>
    </location>
</feature>
<feature type="region of interest" description="Disordered" evidence="1">
    <location>
        <begin position="151"/>
        <end position="173"/>
    </location>
</feature>
<dbReference type="VEuPathDB" id="ToxoDB:TGMAS_275400"/>
<dbReference type="AlphaFoldDB" id="A0A086PS35"/>
<gene>
    <name evidence="2" type="ORF">TGMAS_275400</name>
</gene>
<feature type="compositionally biased region" description="Low complexity" evidence="1">
    <location>
        <begin position="21"/>
        <end position="30"/>
    </location>
</feature>
<feature type="compositionally biased region" description="Basic and acidic residues" evidence="1">
    <location>
        <begin position="749"/>
        <end position="774"/>
    </location>
</feature>
<feature type="region of interest" description="Disordered" evidence="1">
    <location>
        <begin position="515"/>
        <end position="536"/>
    </location>
</feature>
<feature type="compositionally biased region" description="Basic and acidic residues" evidence="1">
    <location>
        <begin position="151"/>
        <end position="166"/>
    </location>
</feature>
<feature type="region of interest" description="Disordered" evidence="1">
    <location>
        <begin position="958"/>
        <end position="1009"/>
    </location>
</feature>
<dbReference type="Proteomes" id="UP000028821">
    <property type="component" value="Unassembled WGS sequence"/>
</dbReference>
<comment type="caution">
    <text evidence="2">The sequence shown here is derived from an EMBL/GenBank/DDBJ whole genome shotgun (WGS) entry which is preliminary data.</text>
</comment>
<evidence type="ECO:0000256" key="1">
    <source>
        <dbReference type="SAM" id="MobiDB-lite"/>
    </source>
</evidence>
<proteinExistence type="predicted"/>
<accession>A0A086PS35</accession>
<feature type="compositionally biased region" description="Basic and acidic residues" evidence="1">
    <location>
        <begin position="991"/>
        <end position="1005"/>
    </location>
</feature>
<organism evidence="2 3">
    <name type="scientific">Toxoplasma gondii MAS</name>
    <dbReference type="NCBI Taxonomy" id="943118"/>
    <lineage>
        <taxon>Eukaryota</taxon>
        <taxon>Sar</taxon>
        <taxon>Alveolata</taxon>
        <taxon>Apicomplexa</taxon>
        <taxon>Conoidasida</taxon>
        <taxon>Coccidia</taxon>
        <taxon>Eucoccidiorida</taxon>
        <taxon>Eimeriorina</taxon>
        <taxon>Sarcocystidae</taxon>
        <taxon>Toxoplasma</taxon>
    </lineage>
</organism>
<evidence type="ECO:0000313" key="3">
    <source>
        <dbReference type="Proteomes" id="UP000028821"/>
    </source>
</evidence>